<dbReference type="OrthoDB" id="2618at2759"/>
<feature type="domain" description="Rit1 N-terminal" evidence="1">
    <location>
        <begin position="15"/>
        <end position="293"/>
    </location>
</feature>
<dbReference type="GeneID" id="17090179"/>
<evidence type="ECO:0000313" key="2">
    <source>
        <dbReference type="EMBL" id="EME31541.1"/>
    </source>
</evidence>
<dbReference type="RefSeq" id="XP_005708061.1">
    <property type="nucleotide sequence ID" value="XM_005708004.1"/>
</dbReference>
<organism evidence="2 3">
    <name type="scientific">Galdieria sulphuraria</name>
    <name type="common">Red alga</name>
    <dbReference type="NCBI Taxonomy" id="130081"/>
    <lineage>
        <taxon>Eukaryota</taxon>
        <taxon>Rhodophyta</taxon>
        <taxon>Bangiophyceae</taxon>
        <taxon>Galdieriales</taxon>
        <taxon>Galdieriaceae</taxon>
        <taxon>Galdieria</taxon>
    </lineage>
</organism>
<keyword evidence="3" id="KW-1185">Reference proteome</keyword>
<dbReference type="InterPro" id="IPR033449">
    <property type="entry name" value="Rit1_N"/>
</dbReference>
<reference evidence="3" key="1">
    <citation type="journal article" date="2013" name="Science">
        <title>Gene transfer from bacteria and archaea facilitated evolution of an extremophilic eukaryote.</title>
        <authorList>
            <person name="Schonknecht G."/>
            <person name="Chen W.H."/>
            <person name="Ternes C.M."/>
            <person name="Barbier G.G."/>
            <person name="Shrestha R.P."/>
            <person name="Stanke M."/>
            <person name="Brautigam A."/>
            <person name="Baker B.J."/>
            <person name="Banfield J.F."/>
            <person name="Garavito R.M."/>
            <person name="Carr K."/>
            <person name="Wilkerson C."/>
            <person name="Rensing S.A."/>
            <person name="Gagneul D."/>
            <person name="Dickenson N.E."/>
            <person name="Oesterhelt C."/>
            <person name="Lercher M.J."/>
            <person name="Weber A.P."/>
        </authorList>
    </citation>
    <scope>NUCLEOTIDE SEQUENCE [LARGE SCALE GENOMIC DNA]</scope>
    <source>
        <strain evidence="3">074W</strain>
    </source>
</reference>
<evidence type="ECO:0000259" key="1">
    <source>
        <dbReference type="Pfam" id="PF17184"/>
    </source>
</evidence>
<accession>M2W6V5</accession>
<keyword evidence="2" id="KW-0808">Transferase</keyword>
<dbReference type="GO" id="GO:0019988">
    <property type="term" value="P:charged-tRNA amino acid modification"/>
    <property type="evidence" value="ECO:0007669"/>
    <property type="project" value="InterPro"/>
</dbReference>
<name>M2W6V5_GALSU</name>
<dbReference type="EMBL" id="KB454491">
    <property type="protein sequence ID" value="EME31541.1"/>
    <property type="molecule type" value="Genomic_DNA"/>
</dbReference>
<dbReference type="GO" id="GO:0043399">
    <property type="term" value="F:tRNA adenosine(64)-2'-O-ribosylphosphate transferase activity"/>
    <property type="evidence" value="ECO:0007669"/>
    <property type="project" value="InterPro"/>
</dbReference>
<sequence>MDFNVSAQNDVERELRVSSLSPLNRLCSIVHDASFVDSIVSLLPRLPLGGNLRAGRWYVKPEILSFDCCFKSADGHYGQWNFSFWRVNLKLLKLLFSRGGAIVVDATRQGKRFPDSLSKTVPIWCFVINEILAELGLLNLAHASDSLVLPEWVPKEEKHWILERSQGWITMIHEQKEFRSVLLELANDCPLRKPLKPVWIHRDQPSIEDSSLVDCISFIPVFCVSVSSPKDNYRWLTHSLKTGETFGFRYIQGAGDDEESWSCGLFPELFWKHKEDLLSRDPMLLKEHITSLLESVKSRSLVSIINPNLLVPHLELFQVDERDSAGVDLFWNGWFSSELPIQPYSVDVHIVLSVGDRNSTLVDSFPLVKSMLDDTCSIICIKLVDRAGRLESKRFGLERTLKEVTHHLDRFLLKKKQSVMIWSPFHTDWATCCVLTWLATRTITRHPQKIIKEAAMHKQIWSVVSEQQKIEDKMELITIFWWLSLSFDVHAPSRSAVQQMHRFLFKTPFEKTSHRIAQS</sequence>
<proteinExistence type="predicted"/>
<dbReference type="Proteomes" id="UP000030680">
    <property type="component" value="Unassembled WGS sequence"/>
</dbReference>
<dbReference type="PANTHER" id="PTHR31811:SF0">
    <property type="entry name" value="TRNA A64-2'-O-RIBOSYLPHOSPHATE TRANSFERASE"/>
    <property type="match status" value="1"/>
</dbReference>
<dbReference type="eggNOG" id="KOG2634">
    <property type="taxonomic scope" value="Eukaryota"/>
</dbReference>
<gene>
    <name evidence="2" type="ORF">Gasu_12150</name>
</gene>
<dbReference type="Gramene" id="EME31541">
    <property type="protein sequence ID" value="EME31541"/>
    <property type="gene ID" value="Gasu_12150"/>
</dbReference>
<protein>
    <submittedName>
        <fullName evidence="2">Initiator tRNA phosphoribosyl transferase family protein</fullName>
    </submittedName>
</protein>
<dbReference type="InterPro" id="IPR007306">
    <property type="entry name" value="Rit1"/>
</dbReference>
<dbReference type="Pfam" id="PF17184">
    <property type="entry name" value="Rit1_C"/>
    <property type="match status" value="1"/>
</dbReference>
<dbReference type="STRING" id="130081.M2W6V5"/>
<dbReference type="KEGG" id="gsl:Gasu_12150"/>
<dbReference type="AlphaFoldDB" id="M2W6V5"/>
<evidence type="ECO:0000313" key="3">
    <source>
        <dbReference type="Proteomes" id="UP000030680"/>
    </source>
</evidence>
<dbReference type="GO" id="GO:0005737">
    <property type="term" value="C:cytoplasm"/>
    <property type="evidence" value="ECO:0007669"/>
    <property type="project" value="TreeGrafter"/>
</dbReference>
<dbReference type="PANTHER" id="PTHR31811">
    <property type="entry name" value="TRNA A64-2'-O-RIBOSYLPHOSPHATE TRANSFERASE"/>
    <property type="match status" value="1"/>
</dbReference>